<dbReference type="InterPro" id="IPR002549">
    <property type="entry name" value="AI-2E-like"/>
</dbReference>
<accession>A0ABS2FGH1</accession>
<evidence type="ECO:0000256" key="4">
    <source>
        <dbReference type="ARBA" id="ARBA00022475"/>
    </source>
</evidence>
<proteinExistence type="inferred from homology"/>
<evidence type="ECO:0000256" key="2">
    <source>
        <dbReference type="ARBA" id="ARBA00009773"/>
    </source>
</evidence>
<keyword evidence="6 8" id="KW-1133">Transmembrane helix</keyword>
<keyword evidence="5 8" id="KW-0812">Transmembrane</keyword>
<dbReference type="RefSeq" id="WP_148324898.1">
    <property type="nucleotide sequence ID" value="NZ_JACJLL010000056.1"/>
</dbReference>
<feature type="transmembrane region" description="Helical" evidence="8">
    <location>
        <begin position="206"/>
        <end position="227"/>
    </location>
</feature>
<evidence type="ECO:0000256" key="6">
    <source>
        <dbReference type="ARBA" id="ARBA00022989"/>
    </source>
</evidence>
<feature type="transmembrane region" description="Helical" evidence="8">
    <location>
        <begin position="259"/>
        <end position="280"/>
    </location>
</feature>
<keyword evidence="10" id="KW-1185">Reference proteome</keyword>
<feature type="transmembrane region" description="Helical" evidence="8">
    <location>
        <begin position="68"/>
        <end position="91"/>
    </location>
</feature>
<keyword evidence="4" id="KW-1003">Cell membrane</keyword>
<feature type="transmembrane region" description="Helical" evidence="8">
    <location>
        <begin position="12"/>
        <end position="29"/>
    </location>
</feature>
<evidence type="ECO:0000256" key="8">
    <source>
        <dbReference type="SAM" id="Phobius"/>
    </source>
</evidence>
<dbReference type="Pfam" id="PF01594">
    <property type="entry name" value="AI-2E_transport"/>
    <property type="match status" value="1"/>
</dbReference>
<name>A0ABS2FGH1_9CLOT</name>
<evidence type="ECO:0000313" key="10">
    <source>
        <dbReference type="Proteomes" id="UP000767334"/>
    </source>
</evidence>
<feature type="transmembrane region" description="Helical" evidence="8">
    <location>
        <begin position="35"/>
        <end position="56"/>
    </location>
</feature>
<comment type="subcellular location">
    <subcellularLocation>
        <location evidence="1">Cell membrane</location>
        <topology evidence="1">Multi-pass membrane protein</topology>
    </subcellularLocation>
</comment>
<dbReference type="PANTHER" id="PTHR21716:SF53">
    <property type="entry name" value="PERMEASE PERM-RELATED"/>
    <property type="match status" value="1"/>
</dbReference>
<keyword evidence="3" id="KW-0813">Transport</keyword>
<sequence length="342" mass="37928">MLAKHKNLIYKTIIAIILIILSIVVYIFFTPIRDVVNLLVISFIIAYTLKPLRNYLSDRLNISAKKSSLLIILLFLLAFVGLLYCIVPSILNESGNFGIMLDSIEEYILTLASRFKIDRLPIFETIYIQVGEKINMVLSSASTNLVDNMISIGENIIGLAVVPITTYYLLADGHLIYNKLLLVFPTDKRVLIKNINNNIDKILSRYILSQLLLSLIIGVLSFVLLLVLRIKFPLVLSIINAIANIIPYFGPIIGGVPIIFMALTGSVTKGLLAAIGVFLIQQVEGNFLAPKITGDSTNMHPIIIIILLILGEKIGGVIGMVLVVPIAVIIKVIYDDIDYYLF</sequence>
<evidence type="ECO:0000256" key="7">
    <source>
        <dbReference type="ARBA" id="ARBA00023136"/>
    </source>
</evidence>
<evidence type="ECO:0000256" key="5">
    <source>
        <dbReference type="ARBA" id="ARBA00022692"/>
    </source>
</evidence>
<protein>
    <submittedName>
        <fullName evidence="9">AI-2E family transporter</fullName>
    </submittedName>
</protein>
<organism evidence="9 10">
    <name type="scientific">Clostridium saudiense</name>
    <dbReference type="NCBI Taxonomy" id="1414720"/>
    <lineage>
        <taxon>Bacteria</taxon>
        <taxon>Bacillati</taxon>
        <taxon>Bacillota</taxon>
        <taxon>Clostridia</taxon>
        <taxon>Eubacteriales</taxon>
        <taxon>Clostridiaceae</taxon>
        <taxon>Clostridium</taxon>
    </lineage>
</organism>
<reference evidence="9 10" key="1">
    <citation type="journal article" date="2021" name="Sci. Rep.">
        <title>The distribution of antibiotic resistance genes in chicken gut microbiota commensals.</title>
        <authorList>
            <person name="Juricova H."/>
            <person name="Matiasovicova J."/>
            <person name="Kubasova T."/>
            <person name="Cejkova D."/>
            <person name="Rychlik I."/>
        </authorList>
    </citation>
    <scope>NUCLEOTIDE SEQUENCE [LARGE SCALE GENOMIC DNA]</scope>
    <source>
        <strain evidence="9 10">An435</strain>
    </source>
</reference>
<feature type="transmembrane region" description="Helical" evidence="8">
    <location>
        <begin position="234"/>
        <end position="253"/>
    </location>
</feature>
<comment type="similarity">
    <text evidence="2">Belongs to the autoinducer-2 exporter (AI-2E) (TC 2.A.86) family.</text>
</comment>
<feature type="transmembrane region" description="Helical" evidence="8">
    <location>
        <begin position="301"/>
        <end position="334"/>
    </location>
</feature>
<dbReference type="EMBL" id="JACJLL010000056">
    <property type="protein sequence ID" value="MBM6819660.1"/>
    <property type="molecule type" value="Genomic_DNA"/>
</dbReference>
<dbReference type="PANTHER" id="PTHR21716">
    <property type="entry name" value="TRANSMEMBRANE PROTEIN"/>
    <property type="match status" value="1"/>
</dbReference>
<dbReference type="Proteomes" id="UP000767334">
    <property type="component" value="Unassembled WGS sequence"/>
</dbReference>
<keyword evidence="7 8" id="KW-0472">Membrane</keyword>
<comment type="caution">
    <text evidence="9">The sequence shown here is derived from an EMBL/GenBank/DDBJ whole genome shotgun (WGS) entry which is preliminary data.</text>
</comment>
<gene>
    <name evidence="9" type="ORF">H6A19_09985</name>
</gene>
<evidence type="ECO:0000313" key="9">
    <source>
        <dbReference type="EMBL" id="MBM6819660.1"/>
    </source>
</evidence>
<evidence type="ECO:0000256" key="3">
    <source>
        <dbReference type="ARBA" id="ARBA00022448"/>
    </source>
</evidence>
<evidence type="ECO:0000256" key="1">
    <source>
        <dbReference type="ARBA" id="ARBA00004651"/>
    </source>
</evidence>